<evidence type="ECO:0000313" key="3">
    <source>
        <dbReference type="EMBL" id="SUZ47492.1"/>
    </source>
</evidence>
<evidence type="ECO:0000256" key="2">
    <source>
        <dbReference type="ARBA" id="ARBA00023239"/>
    </source>
</evidence>
<dbReference type="InterPro" id="IPR001753">
    <property type="entry name" value="Enoyl-CoA_hydra/iso"/>
</dbReference>
<sequence>MFIQKQIENQIGILTIDHPKALNTMNPDILREMDQSVKDFIADENVGVIILTGQGEKAFIAGADIKVMQQLDRKGALDFGKLGQEITMTIEDSPKPVIAAVNGYALGGGCEISLACHIRFASENAKFGQPEVKLGLIPGWGGTQRLPRIVGKGIATELIIGGHMIDAQEAYRIGLVNKVFPLTDLLKESIKFAQVILGNGPNCVAESLHCINESAGHSLIDGLDMEVESFSQLFETEETTEGLTAFVEKRKAEFR</sequence>
<gene>
    <name evidence="3" type="ORF">METZ01_LOCUS346</name>
</gene>
<keyword evidence="2" id="KW-0456">Lyase</keyword>
<dbReference type="Gene3D" id="3.90.226.10">
    <property type="entry name" value="2-enoyl-CoA Hydratase, Chain A, domain 1"/>
    <property type="match status" value="1"/>
</dbReference>
<dbReference type="InterPro" id="IPR029045">
    <property type="entry name" value="ClpP/crotonase-like_dom_sf"/>
</dbReference>
<dbReference type="Pfam" id="PF00378">
    <property type="entry name" value="ECH_1"/>
    <property type="match status" value="1"/>
</dbReference>
<reference evidence="3" key="1">
    <citation type="submission" date="2018-05" db="EMBL/GenBank/DDBJ databases">
        <authorList>
            <person name="Lanie J.A."/>
            <person name="Ng W.-L."/>
            <person name="Kazmierczak K.M."/>
            <person name="Andrzejewski T.M."/>
            <person name="Davidsen T.M."/>
            <person name="Wayne K.J."/>
            <person name="Tettelin H."/>
            <person name="Glass J.I."/>
            <person name="Rusch D."/>
            <person name="Podicherti R."/>
            <person name="Tsui H.-C.T."/>
            <person name="Winkler M.E."/>
        </authorList>
    </citation>
    <scope>NUCLEOTIDE SEQUENCE</scope>
</reference>
<dbReference type="FunFam" id="3.90.226.10:FF:000009">
    <property type="entry name" value="Carnitinyl-CoA dehydratase"/>
    <property type="match status" value="1"/>
</dbReference>
<protein>
    <recommendedName>
        <fullName evidence="4">Enoyl-CoA hydratase</fullName>
    </recommendedName>
</protein>
<dbReference type="GO" id="GO:0006635">
    <property type="term" value="P:fatty acid beta-oxidation"/>
    <property type="evidence" value="ECO:0007669"/>
    <property type="project" value="TreeGrafter"/>
</dbReference>
<dbReference type="InterPro" id="IPR018376">
    <property type="entry name" value="Enoyl-CoA_hyd/isom_CS"/>
</dbReference>
<accession>A0A381MYR5</accession>
<dbReference type="CDD" id="cd06558">
    <property type="entry name" value="crotonase-like"/>
    <property type="match status" value="1"/>
</dbReference>
<dbReference type="PANTHER" id="PTHR11941:SF54">
    <property type="entry name" value="ENOYL-COA HYDRATASE, MITOCHONDRIAL"/>
    <property type="match status" value="1"/>
</dbReference>
<dbReference type="PROSITE" id="PS00166">
    <property type="entry name" value="ENOYL_COA_HYDRATASE"/>
    <property type="match status" value="1"/>
</dbReference>
<organism evidence="3">
    <name type="scientific">marine metagenome</name>
    <dbReference type="NCBI Taxonomy" id="408172"/>
    <lineage>
        <taxon>unclassified sequences</taxon>
        <taxon>metagenomes</taxon>
        <taxon>ecological metagenomes</taxon>
    </lineage>
</organism>
<evidence type="ECO:0008006" key="4">
    <source>
        <dbReference type="Google" id="ProtNLM"/>
    </source>
</evidence>
<dbReference type="AlphaFoldDB" id="A0A381MYR5"/>
<name>A0A381MYR5_9ZZZZ</name>
<evidence type="ECO:0000256" key="1">
    <source>
        <dbReference type="ARBA" id="ARBA00005254"/>
    </source>
</evidence>
<dbReference type="PANTHER" id="PTHR11941">
    <property type="entry name" value="ENOYL-COA HYDRATASE-RELATED"/>
    <property type="match status" value="1"/>
</dbReference>
<dbReference type="EMBL" id="UINC01000020">
    <property type="protein sequence ID" value="SUZ47492.1"/>
    <property type="molecule type" value="Genomic_DNA"/>
</dbReference>
<proteinExistence type="inferred from homology"/>
<comment type="similarity">
    <text evidence="1">Belongs to the enoyl-CoA hydratase/isomerase family.</text>
</comment>
<dbReference type="GO" id="GO:0016829">
    <property type="term" value="F:lyase activity"/>
    <property type="evidence" value="ECO:0007669"/>
    <property type="project" value="UniProtKB-KW"/>
</dbReference>
<dbReference type="SUPFAM" id="SSF52096">
    <property type="entry name" value="ClpP/crotonase"/>
    <property type="match status" value="1"/>
</dbReference>